<dbReference type="InterPro" id="IPR005804">
    <property type="entry name" value="FA_desaturase_dom"/>
</dbReference>
<feature type="domain" description="Fatty acid desaturase" evidence="2">
    <location>
        <begin position="1"/>
        <end position="248"/>
    </location>
</feature>
<feature type="transmembrane region" description="Helical" evidence="1">
    <location>
        <begin position="117"/>
        <end position="137"/>
    </location>
</feature>
<dbReference type="Proteomes" id="UP000008983">
    <property type="component" value="Unassembled WGS sequence"/>
</dbReference>
<organism evidence="3 4">
    <name type="scientific">Ichthyophthirius multifiliis</name>
    <name type="common">White spot disease agent</name>
    <name type="synonym">Ich</name>
    <dbReference type="NCBI Taxonomy" id="5932"/>
    <lineage>
        <taxon>Eukaryota</taxon>
        <taxon>Sar</taxon>
        <taxon>Alveolata</taxon>
        <taxon>Ciliophora</taxon>
        <taxon>Intramacronucleata</taxon>
        <taxon>Oligohymenophorea</taxon>
        <taxon>Hymenostomatida</taxon>
        <taxon>Ophryoglenina</taxon>
        <taxon>Ichthyophthirius</taxon>
    </lineage>
</organism>
<dbReference type="PANTHER" id="PTHR19353">
    <property type="entry name" value="FATTY ACID DESATURASE 2"/>
    <property type="match status" value="1"/>
</dbReference>
<evidence type="ECO:0000313" key="4">
    <source>
        <dbReference type="Proteomes" id="UP000008983"/>
    </source>
</evidence>
<evidence type="ECO:0000313" key="3">
    <source>
        <dbReference type="EMBL" id="EGR30432.1"/>
    </source>
</evidence>
<proteinExistence type="predicted"/>
<reference evidence="3 4" key="1">
    <citation type="submission" date="2011-07" db="EMBL/GenBank/DDBJ databases">
        <authorList>
            <person name="Coyne R."/>
            <person name="Brami D."/>
            <person name="Johnson J."/>
            <person name="Hostetler J."/>
            <person name="Hannick L."/>
            <person name="Clark T."/>
            <person name="Cassidy-Hanley D."/>
            <person name="Inman J."/>
        </authorList>
    </citation>
    <scope>NUCLEOTIDE SEQUENCE [LARGE SCALE GENOMIC DNA]</scope>
    <source>
        <strain evidence="3 4">G5</strain>
    </source>
</reference>
<dbReference type="InParanoid" id="G0QWH1"/>
<dbReference type="GO" id="GO:0016213">
    <property type="term" value="F:acyl-CoA 6-desaturase activity"/>
    <property type="evidence" value="ECO:0007669"/>
    <property type="project" value="UniProtKB-EC"/>
</dbReference>
<dbReference type="RefSeq" id="XP_004032019.1">
    <property type="nucleotide sequence ID" value="XM_004031971.1"/>
</dbReference>
<gene>
    <name evidence="3" type="ORF">IMG5_132160</name>
</gene>
<dbReference type="GO" id="GO:0016020">
    <property type="term" value="C:membrane"/>
    <property type="evidence" value="ECO:0007669"/>
    <property type="project" value="TreeGrafter"/>
</dbReference>
<dbReference type="GeneID" id="14906548"/>
<dbReference type="eggNOG" id="KOG4232">
    <property type="taxonomic scope" value="Eukaryota"/>
</dbReference>
<accession>G0QWH1</accession>
<dbReference type="AlphaFoldDB" id="G0QWH1"/>
<dbReference type="Pfam" id="PF00487">
    <property type="entry name" value="FA_desaturase"/>
    <property type="match status" value="1"/>
</dbReference>
<keyword evidence="1" id="KW-1133">Transmembrane helix</keyword>
<dbReference type="PANTHER" id="PTHR19353:SF19">
    <property type="entry name" value="DELTA(5) FATTY ACID DESATURASE C-RELATED"/>
    <property type="match status" value="1"/>
</dbReference>
<sequence length="269" mass="31855">MHDGNHVAFTSNKLISKIAGYTLELTFSSSVVYRRSHDFGHHGCANHYELDRSFDTTFPLIRLHRMQPKLWFHKYQQIYVWFVYGLTNFGDLFGTFDEIYWMSNFPSRQGFCSNFQVFSQAIIKMIWFITLIIIPTYLHGYLWAFPIWMLYMVIFSYSYALFFAVNHWTDEANFTDNSNINNTDWGIMQIQNSCNFALDSTFWSHICGGLNFQIEHHLAPGYSHTRLFEISQVVQEYCKQNNVKYVTYNTFWDALKGHYNLLKKLGESE</sequence>
<dbReference type="GO" id="GO:0008610">
    <property type="term" value="P:lipid biosynthetic process"/>
    <property type="evidence" value="ECO:0007669"/>
    <property type="project" value="UniProtKB-ARBA"/>
</dbReference>
<evidence type="ECO:0000256" key="1">
    <source>
        <dbReference type="SAM" id="Phobius"/>
    </source>
</evidence>
<evidence type="ECO:0000259" key="2">
    <source>
        <dbReference type="Pfam" id="PF00487"/>
    </source>
</evidence>
<keyword evidence="1" id="KW-0472">Membrane</keyword>
<feature type="transmembrane region" description="Helical" evidence="1">
    <location>
        <begin position="78"/>
        <end position="96"/>
    </location>
</feature>
<name>G0QWH1_ICHMU</name>
<keyword evidence="1" id="KW-0812">Transmembrane</keyword>
<dbReference type="STRING" id="857967.G0QWH1"/>
<protein>
    <submittedName>
        <fullName evidence="3">Linoleoyl-desaturase, putative</fullName>
        <ecNumber evidence="3">1.14.19.3</ecNumber>
    </submittedName>
</protein>
<dbReference type="EC" id="1.14.19.3" evidence="3"/>
<dbReference type="OMA" id="THACSHY"/>
<dbReference type="InterPro" id="IPR012171">
    <property type="entry name" value="Fatty_acid_desaturase"/>
</dbReference>
<keyword evidence="3" id="KW-0560">Oxidoreductase</keyword>
<keyword evidence="4" id="KW-1185">Reference proteome</keyword>
<dbReference type="OrthoDB" id="260091at2759"/>
<feature type="transmembrane region" description="Helical" evidence="1">
    <location>
        <begin position="143"/>
        <end position="165"/>
    </location>
</feature>
<dbReference type="EMBL" id="GL983995">
    <property type="protein sequence ID" value="EGR30432.1"/>
    <property type="molecule type" value="Genomic_DNA"/>
</dbReference>